<proteinExistence type="predicted"/>
<accession>A0A1C3HP15</accession>
<dbReference type="Pfam" id="PF02616">
    <property type="entry name" value="SMC_ScpA"/>
    <property type="match status" value="1"/>
</dbReference>
<dbReference type="Proteomes" id="UP000190837">
    <property type="component" value="Unassembled WGS sequence"/>
</dbReference>
<evidence type="ECO:0000313" key="2">
    <source>
        <dbReference type="EMBL" id="SAY95562.1"/>
    </source>
</evidence>
<dbReference type="RefSeq" id="WP_079540845.1">
    <property type="nucleotide sequence ID" value="NZ_FKLO01000050.1"/>
</dbReference>
<dbReference type="Gene3D" id="6.10.250.2410">
    <property type="match status" value="1"/>
</dbReference>
<gene>
    <name evidence="2" type="ORF">CHUV0807_1466</name>
</gene>
<protein>
    <recommendedName>
        <fullName evidence="1">Segregation and condensation protein A</fullName>
    </recommendedName>
</protein>
<dbReference type="AlphaFoldDB" id="A0A1C3HP15"/>
<organism evidence="2 3">
    <name type="scientific">Cardiobacterium hominis</name>
    <dbReference type="NCBI Taxonomy" id="2718"/>
    <lineage>
        <taxon>Bacteria</taxon>
        <taxon>Pseudomonadati</taxon>
        <taxon>Pseudomonadota</taxon>
        <taxon>Gammaproteobacteria</taxon>
        <taxon>Cardiobacteriales</taxon>
        <taxon>Cardiobacteriaceae</taxon>
        <taxon>Cardiobacterium</taxon>
    </lineage>
</organism>
<name>A0A1C3HP15_9GAMM</name>
<dbReference type="EMBL" id="FKLO01000050">
    <property type="protein sequence ID" value="SAY95562.1"/>
    <property type="molecule type" value="Genomic_DNA"/>
</dbReference>
<evidence type="ECO:0000256" key="1">
    <source>
        <dbReference type="ARBA" id="ARBA00044777"/>
    </source>
</evidence>
<sequence length="262" mass="29133">MEQQVLVFGEPVAQLPKDLFIPPDALRVLLETFSGPLDVLVYLIRKQNFDVLDIPVALITEQYLAYLEVMEQLDMALAAEYLLMAATLAEIKARMLLPRPPLPEDAEEAPDPRAALAEQLLLYVQTGQAAEALAALPRVGAGTALSAHVPPSGAQPLVKPPADTGKLAEMLRRLWLRHDLRRAHEVESEEFSLTERMDAMQARLRHHEGWQSLSSFCQAGEGRGGLVISLMAMLELDRSQLLEWQQKALFAPVDVRLRGGRF</sequence>
<dbReference type="InterPro" id="IPR003768">
    <property type="entry name" value="ScpA"/>
</dbReference>
<reference evidence="3" key="1">
    <citation type="submission" date="2016-04" db="EMBL/GenBank/DDBJ databases">
        <authorList>
            <person name="Tagini F."/>
        </authorList>
    </citation>
    <scope>NUCLEOTIDE SEQUENCE [LARGE SCALE GENOMIC DNA]</scope>
    <source>
        <strain evidence="3">CHUV0807</strain>
    </source>
</reference>
<dbReference type="PANTHER" id="PTHR33969:SF2">
    <property type="entry name" value="SEGREGATION AND CONDENSATION PROTEIN A"/>
    <property type="match status" value="1"/>
</dbReference>
<dbReference type="PANTHER" id="PTHR33969">
    <property type="entry name" value="SEGREGATION AND CONDENSATION PROTEIN A"/>
    <property type="match status" value="1"/>
</dbReference>
<evidence type="ECO:0000313" key="3">
    <source>
        <dbReference type="Proteomes" id="UP000190837"/>
    </source>
</evidence>